<dbReference type="PROSITE" id="PS51186">
    <property type="entry name" value="GNAT"/>
    <property type="match status" value="1"/>
</dbReference>
<keyword evidence="3" id="KW-1185">Reference proteome</keyword>
<dbReference type="Pfam" id="PF00583">
    <property type="entry name" value="Acetyltransf_1"/>
    <property type="match status" value="1"/>
</dbReference>
<dbReference type="Gene3D" id="3.40.630.30">
    <property type="match status" value="1"/>
</dbReference>
<dbReference type="InterPro" id="IPR000182">
    <property type="entry name" value="GNAT_dom"/>
</dbReference>
<dbReference type="PANTHER" id="PTHR43617">
    <property type="entry name" value="L-AMINO ACID N-ACETYLTRANSFERASE"/>
    <property type="match status" value="1"/>
</dbReference>
<sequence>MPETTVTPATLHDVDFLIRLLGDVYGRDPDEQAQAHNDARTQGDVMDQVLGMVENSTTYIIHAAGERVGRLRVVRTPERSHLAGIQIHPAHQGSGIGTTVITSVLAEARERNVPVELEVAKDNPNAERLYVRLGFRRFGEQGNDYLMTTAV</sequence>
<dbReference type="EMBL" id="JBHRZH010000017">
    <property type="protein sequence ID" value="MFC3763290.1"/>
    <property type="molecule type" value="Genomic_DNA"/>
</dbReference>
<keyword evidence="2" id="KW-0808">Transferase</keyword>
<accession>A0ABV7YHW5</accession>
<evidence type="ECO:0000313" key="3">
    <source>
        <dbReference type="Proteomes" id="UP001595699"/>
    </source>
</evidence>
<dbReference type="Proteomes" id="UP001595699">
    <property type="component" value="Unassembled WGS sequence"/>
</dbReference>
<dbReference type="InterPro" id="IPR016181">
    <property type="entry name" value="Acyl_CoA_acyltransferase"/>
</dbReference>
<dbReference type="EC" id="2.3.1.-" evidence="2"/>
<dbReference type="InterPro" id="IPR050276">
    <property type="entry name" value="MshD_Acetyltransferase"/>
</dbReference>
<feature type="domain" description="N-acetyltransferase" evidence="1">
    <location>
        <begin position="4"/>
        <end position="151"/>
    </location>
</feature>
<reference evidence="3" key="1">
    <citation type="journal article" date="2019" name="Int. J. Syst. Evol. Microbiol.">
        <title>The Global Catalogue of Microorganisms (GCM) 10K type strain sequencing project: providing services to taxonomists for standard genome sequencing and annotation.</title>
        <authorList>
            <consortium name="The Broad Institute Genomics Platform"/>
            <consortium name="The Broad Institute Genome Sequencing Center for Infectious Disease"/>
            <person name="Wu L."/>
            <person name="Ma J."/>
        </authorList>
    </citation>
    <scope>NUCLEOTIDE SEQUENCE [LARGE SCALE GENOMIC DNA]</scope>
    <source>
        <strain evidence="3">CGMCC 4.7241</strain>
    </source>
</reference>
<evidence type="ECO:0000313" key="2">
    <source>
        <dbReference type="EMBL" id="MFC3763290.1"/>
    </source>
</evidence>
<dbReference type="GO" id="GO:0016746">
    <property type="term" value="F:acyltransferase activity"/>
    <property type="evidence" value="ECO:0007669"/>
    <property type="project" value="UniProtKB-KW"/>
</dbReference>
<evidence type="ECO:0000259" key="1">
    <source>
        <dbReference type="PROSITE" id="PS51186"/>
    </source>
</evidence>
<comment type="caution">
    <text evidence="2">The sequence shown here is derived from an EMBL/GenBank/DDBJ whole genome shotgun (WGS) entry which is preliminary data.</text>
</comment>
<name>A0ABV7YHW5_9ACTN</name>
<gene>
    <name evidence="2" type="ORF">ACFOUW_20785</name>
</gene>
<dbReference type="RefSeq" id="WP_205119643.1">
    <property type="nucleotide sequence ID" value="NZ_JAFBCM010000001.1"/>
</dbReference>
<protein>
    <submittedName>
        <fullName evidence="2">GNAT family N-acetyltransferase</fullName>
        <ecNumber evidence="2">2.3.1.-</ecNumber>
    </submittedName>
</protein>
<organism evidence="2 3">
    <name type="scientific">Tenggerimyces flavus</name>
    <dbReference type="NCBI Taxonomy" id="1708749"/>
    <lineage>
        <taxon>Bacteria</taxon>
        <taxon>Bacillati</taxon>
        <taxon>Actinomycetota</taxon>
        <taxon>Actinomycetes</taxon>
        <taxon>Propionibacteriales</taxon>
        <taxon>Nocardioidaceae</taxon>
        <taxon>Tenggerimyces</taxon>
    </lineage>
</organism>
<proteinExistence type="predicted"/>
<dbReference type="PANTHER" id="PTHR43617:SF20">
    <property type="entry name" value="N-ALPHA-ACETYLTRANSFERASE RIMI"/>
    <property type="match status" value="1"/>
</dbReference>
<dbReference type="SUPFAM" id="SSF55729">
    <property type="entry name" value="Acyl-CoA N-acyltransferases (Nat)"/>
    <property type="match status" value="1"/>
</dbReference>
<keyword evidence="2" id="KW-0012">Acyltransferase</keyword>
<dbReference type="CDD" id="cd04301">
    <property type="entry name" value="NAT_SF"/>
    <property type="match status" value="1"/>
</dbReference>